<evidence type="ECO:0000313" key="2">
    <source>
        <dbReference type="Proteomes" id="UP001501752"/>
    </source>
</evidence>
<dbReference type="InterPro" id="IPR009593">
    <property type="entry name" value="DUF1203"/>
</dbReference>
<gene>
    <name evidence="1" type="ORF">GCM10023235_45800</name>
</gene>
<sequence length="165" mass="17160">MTALDVRPIAPAVLTALRTADDAGRPPVHSVDTAGGAPLRCCLDRARPGDRIALLGYAPLRRWAAETGADPGPYDELGPVFVHADPCPGPAGGWPGAMHGGPRVLRAYDAAGRILRGVPGEPDELPALAAELLADPDVAVVHVRALAFGCFMHEVRRAAPDQPCA</sequence>
<name>A0ABP9DZ63_9ACTN</name>
<reference evidence="2" key="1">
    <citation type="journal article" date="2019" name="Int. J. Syst. Evol. Microbiol.">
        <title>The Global Catalogue of Microorganisms (GCM) 10K type strain sequencing project: providing services to taxonomists for standard genome sequencing and annotation.</title>
        <authorList>
            <consortium name="The Broad Institute Genomics Platform"/>
            <consortium name="The Broad Institute Genome Sequencing Center for Infectious Disease"/>
            <person name="Wu L."/>
            <person name="Ma J."/>
        </authorList>
    </citation>
    <scope>NUCLEOTIDE SEQUENCE [LARGE SCALE GENOMIC DNA]</scope>
    <source>
        <strain evidence="2">JCM 13006</strain>
    </source>
</reference>
<accession>A0ABP9DZ63</accession>
<dbReference type="Proteomes" id="UP001501752">
    <property type="component" value="Unassembled WGS sequence"/>
</dbReference>
<dbReference type="Pfam" id="PF06718">
    <property type="entry name" value="DUF1203"/>
    <property type="match status" value="1"/>
</dbReference>
<proteinExistence type="predicted"/>
<evidence type="ECO:0000313" key="1">
    <source>
        <dbReference type="EMBL" id="GAA4862479.1"/>
    </source>
</evidence>
<organism evidence="1 2">
    <name type="scientific">Kitasatospora terrestris</name>
    <dbReference type="NCBI Taxonomy" id="258051"/>
    <lineage>
        <taxon>Bacteria</taxon>
        <taxon>Bacillati</taxon>
        <taxon>Actinomycetota</taxon>
        <taxon>Actinomycetes</taxon>
        <taxon>Kitasatosporales</taxon>
        <taxon>Streptomycetaceae</taxon>
        <taxon>Kitasatospora</taxon>
    </lineage>
</organism>
<dbReference type="EMBL" id="BAABIS010000001">
    <property type="protein sequence ID" value="GAA4862479.1"/>
    <property type="molecule type" value="Genomic_DNA"/>
</dbReference>
<comment type="caution">
    <text evidence="1">The sequence shown here is derived from an EMBL/GenBank/DDBJ whole genome shotgun (WGS) entry which is preliminary data.</text>
</comment>
<keyword evidence="2" id="KW-1185">Reference proteome</keyword>
<dbReference type="PIRSF" id="PIRSF034110">
    <property type="entry name" value="DUF1203"/>
    <property type="match status" value="1"/>
</dbReference>
<protein>
    <submittedName>
        <fullName evidence="1">DUF1203 domain-containing protein</fullName>
    </submittedName>
</protein>